<keyword evidence="1" id="KW-0732">Signal</keyword>
<keyword evidence="3" id="KW-1185">Reference proteome</keyword>
<protein>
    <submittedName>
        <fullName evidence="2">Uncharacterized protein</fullName>
    </submittedName>
</protein>
<evidence type="ECO:0000256" key="1">
    <source>
        <dbReference type="SAM" id="SignalP"/>
    </source>
</evidence>
<comment type="caution">
    <text evidence="2">The sequence shown here is derived from an EMBL/GenBank/DDBJ whole genome shotgun (WGS) entry which is preliminary data.</text>
</comment>
<sequence length="408" mass="44154">MTRLSKLAGASLLAMTLAACGGETGTAGRVELVSHTSNQASNSDESGTQQAASTDWVISWAVGLDALLLIGAAAGDEMQAGIYGDDITRLRSGLSERGNAILDRMGQHARADGRLLGPNLVLLFSGADFSSLDAVLTAARDPEGILRPPYEASAYWDDEAWPNILAAMPGLVLVLEEMQANGFEADWAARFGDDIDASIARIDAAVSPYDIIPEQSRLLGRTLDPRIDLVVVHYSQPYGIRVQGQRFLAHHSYDAQTQLRIAAHEIFHPPFARDDAELAALLADLRADPWVISIVEDHDPQFGYNSFNGVINEDSTQALDQIVSERLGFARDPAARWQHADGGMHMIAAALYQAMTEDGFAETGGSYSDWLKSALQRGLMTPDEVRRRAALIVGEDAVNAWGPDRRTN</sequence>
<evidence type="ECO:0000313" key="3">
    <source>
        <dbReference type="Proteomes" id="UP001310692"/>
    </source>
</evidence>
<dbReference type="PROSITE" id="PS51257">
    <property type="entry name" value="PROKAR_LIPOPROTEIN"/>
    <property type="match status" value="1"/>
</dbReference>
<gene>
    <name evidence="2" type="ORF">V0U35_00490</name>
</gene>
<reference evidence="2 3" key="1">
    <citation type="submission" date="2024-01" db="EMBL/GenBank/DDBJ databases">
        <title>Hyphobacterium bacterium isolated from marine sediment.</title>
        <authorList>
            <person name="Zhao S."/>
        </authorList>
    </citation>
    <scope>NUCLEOTIDE SEQUENCE [LARGE SCALE GENOMIC DNA]</scope>
    <source>
        <strain evidence="2 3">Y60-23</strain>
    </source>
</reference>
<accession>A0ABU7LUA2</accession>
<feature type="chain" id="PRO_5045569237" evidence="1">
    <location>
        <begin position="22"/>
        <end position="408"/>
    </location>
</feature>
<name>A0ABU7LUA2_9PROT</name>
<dbReference type="EMBL" id="JAZDRO010000001">
    <property type="protein sequence ID" value="MEE2565143.1"/>
    <property type="molecule type" value="Genomic_DNA"/>
</dbReference>
<proteinExistence type="predicted"/>
<feature type="signal peptide" evidence="1">
    <location>
        <begin position="1"/>
        <end position="21"/>
    </location>
</feature>
<evidence type="ECO:0000313" key="2">
    <source>
        <dbReference type="EMBL" id="MEE2565143.1"/>
    </source>
</evidence>
<organism evidence="2 3">
    <name type="scientific">Hyphobacterium marinum</name>
    <dbReference type="NCBI Taxonomy" id="3116574"/>
    <lineage>
        <taxon>Bacteria</taxon>
        <taxon>Pseudomonadati</taxon>
        <taxon>Pseudomonadota</taxon>
        <taxon>Alphaproteobacteria</taxon>
        <taxon>Maricaulales</taxon>
        <taxon>Maricaulaceae</taxon>
        <taxon>Hyphobacterium</taxon>
    </lineage>
</organism>
<dbReference type="Proteomes" id="UP001310692">
    <property type="component" value="Unassembled WGS sequence"/>
</dbReference>
<dbReference type="RefSeq" id="WP_330194683.1">
    <property type="nucleotide sequence ID" value="NZ_JAZDRO010000001.1"/>
</dbReference>